<keyword evidence="1" id="KW-0472">Membrane</keyword>
<sequence length="166" mass="17558">MPEPQPLSDPSPLFQERLWPAWWIWPIVLGTGAAGFVALAPISIPAGLASGIVVAAALAVALLVNSPAITVTADTLRVGRASIERRYVGAVDAHRGEAATYQRGRGLNGTAYLCLRGWIDPVVRIRITDEHDATPYWLASTRRPEELSAVLGGKAEAASEAPAAQA</sequence>
<proteinExistence type="predicted"/>
<gene>
    <name evidence="2" type="ORF">GCM10023081_26300</name>
</gene>
<reference evidence="3" key="1">
    <citation type="journal article" date="2019" name="Int. J. Syst. Evol. Microbiol.">
        <title>The Global Catalogue of Microorganisms (GCM) 10K type strain sequencing project: providing services to taxonomists for standard genome sequencing and annotation.</title>
        <authorList>
            <consortium name="The Broad Institute Genomics Platform"/>
            <consortium name="The Broad Institute Genome Sequencing Center for Infectious Disease"/>
            <person name="Wu L."/>
            <person name="Ma J."/>
        </authorList>
    </citation>
    <scope>NUCLEOTIDE SEQUENCE [LARGE SCALE GENOMIC DNA]</scope>
    <source>
        <strain evidence="3">JCM 30742</strain>
    </source>
</reference>
<keyword evidence="1" id="KW-0812">Transmembrane</keyword>
<accession>A0ABP7CCZ2</accession>
<organism evidence="2 3">
    <name type="scientific">Arthrobacter ginkgonis</name>
    <dbReference type="NCBI Taxonomy" id="1630594"/>
    <lineage>
        <taxon>Bacteria</taxon>
        <taxon>Bacillati</taxon>
        <taxon>Actinomycetota</taxon>
        <taxon>Actinomycetes</taxon>
        <taxon>Micrococcales</taxon>
        <taxon>Micrococcaceae</taxon>
        <taxon>Arthrobacter</taxon>
    </lineage>
</organism>
<dbReference type="Proteomes" id="UP001500752">
    <property type="component" value="Unassembled WGS sequence"/>
</dbReference>
<dbReference type="InterPro" id="IPR021443">
    <property type="entry name" value="DUF3093"/>
</dbReference>
<keyword evidence="1" id="KW-1133">Transmembrane helix</keyword>
<keyword evidence="3" id="KW-1185">Reference proteome</keyword>
<comment type="caution">
    <text evidence="2">The sequence shown here is derived from an EMBL/GenBank/DDBJ whole genome shotgun (WGS) entry which is preliminary data.</text>
</comment>
<protein>
    <submittedName>
        <fullName evidence="2">DUF3093 domain-containing protein</fullName>
    </submittedName>
</protein>
<evidence type="ECO:0000256" key="1">
    <source>
        <dbReference type="SAM" id="Phobius"/>
    </source>
</evidence>
<feature type="transmembrane region" description="Helical" evidence="1">
    <location>
        <begin position="20"/>
        <end position="39"/>
    </location>
</feature>
<dbReference type="Pfam" id="PF11292">
    <property type="entry name" value="DUF3093"/>
    <property type="match status" value="1"/>
</dbReference>
<evidence type="ECO:0000313" key="3">
    <source>
        <dbReference type="Proteomes" id="UP001500752"/>
    </source>
</evidence>
<dbReference type="RefSeq" id="WP_345151372.1">
    <property type="nucleotide sequence ID" value="NZ_BAABEO010000018.1"/>
</dbReference>
<evidence type="ECO:0000313" key="2">
    <source>
        <dbReference type="EMBL" id="GAA3687723.1"/>
    </source>
</evidence>
<feature type="transmembrane region" description="Helical" evidence="1">
    <location>
        <begin position="46"/>
        <end position="64"/>
    </location>
</feature>
<dbReference type="EMBL" id="BAABEO010000018">
    <property type="protein sequence ID" value="GAA3687723.1"/>
    <property type="molecule type" value="Genomic_DNA"/>
</dbReference>
<name>A0ABP7CCZ2_9MICC</name>